<dbReference type="InterPro" id="IPR044880">
    <property type="entry name" value="NCX_ion-bd_dom_sf"/>
</dbReference>
<feature type="transmembrane region" description="Helical" evidence="5">
    <location>
        <begin position="6"/>
        <end position="21"/>
    </location>
</feature>
<organism evidence="7 8">
    <name type="scientific">Candidatus Zambryskibacteria bacterium RIFCSPLOWO2_01_FULL_45_21</name>
    <dbReference type="NCBI Taxonomy" id="1802761"/>
    <lineage>
        <taxon>Bacteria</taxon>
        <taxon>Candidatus Zambryskiibacteriota</taxon>
    </lineage>
</organism>
<dbReference type="EMBL" id="MHWE01000019">
    <property type="protein sequence ID" value="OHB03345.1"/>
    <property type="molecule type" value="Genomic_DNA"/>
</dbReference>
<keyword evidence="4 5" id="KW-0472">Membrane</keyword>
<protein>
    <recommendedName>
        <fullName evidence="6">Sodium/calcium exchanger membrane region domain-containing protein</fullName>
    </recommendedName>
</protein>
<dbReference type="Pfam" id="PF01699">
    <property type="entry name" value="Na_Ca_ex"/>
    <property type="match status" value="2"/>
</dbReference>
<feature type="transmembrane region" description="Helical" evidence="5">
    <location>
        <begin position="181"/>
        <end position="200"/>
    </location>
</feature>
<dbReference type="GO" id="GO:0008273">
    <property type="term" value="F:calcium, potassium:sodium antiporter activity"/>
    <property type="evidence" value="ECO:0007669"/>
    <property type="project" value="TreeGrafter"/>
</dbReference>
<evidence type="ECO:0000256" key="3">
    <source>
        <dbReference type="ARBA" id="ARBA00022989"/>
    </source>
</evidence>
<feature type="transmembrane region" description="Helical" evidence="5">
    <location>
        <begin position="76"/>
        <end position="93"/>
    </location>
</feature>
<keyword evidence="3 5" id="KW-1133">Transmembrane helix</keyword>
<dbReference type="PANTHER" id="PTHR10846">
    <property type="entry name" value="SODIUM/POTASSIUM/CALCIUM EXCHANGER"/>
    <property type="match status" value="1"/>
</dbReference>
<evidence type="ECO:0000313" key="8">
    <source>
        <dbReference type="Proteomes" id="UP000176800"/>
    </source>
</evidence>
<evidence type="ECO:0000313" key="7">
    <source>
        <dbReference type="EMBL" id="OHB03345.1"/>
    </source>
</evidence>
<evidence type="ECO:0000259" key="6">
    <source>
        <dbReference type="Pfam" id="PF01699"/>
    </source>
</evidence>
<feature type="transmembrane region" description="Helical" evidence="5">
    <location>
        <begin position="42"/>
        <end position="64"/>
    </location>
</feature>
<dbReference type="AlphaFoldDB" id="A0A1G2U1F4"/>
<comment type="subcellular location">
    <subcellularLocation>
        <location evidence="1">Membrane</location>
        <topology evidence="1">Multi-pass membrane protein</topology>
    </subcellularLocation>
</comment>
<evidence type="ECO:0000256" key="5">
    <source>
        <dbReference type="SAM" id="Phobius"/>
    </source>
</evidence>
<dbReference type="GO" id="GO:0005262">
    <property type="term" value="F:calcium channel activity"/>
    <property type="evidence" value="ECO:0007669"/>
    <property type="project" value="TreeGrafter"/>
</dbReference>
<evidence type="ECO:0000256" key="2">
    <source>
        <dbReference type="ARBA" id="ARBA00022692"/>
    </source>
</evidence>
<dbReference type="GO" id="GO:0006874">
    <property type="term" value="P:intracellular calcium ion homeostasis"/>
    <property type="evidence" value="ECO:0007669"/>
    <property type="project" value="TreeGrafter"/>
</dbReference>
<feature type="transmembrane region" description="Helical" evidence="5">
    <location>
        <begin position="243"/>
        <end position="265"/>
    </location>
</feature>
<gene>
    <name evidence="7" type="ORF">A3B14_00335</name>
</gene>
<keyword evidence="2 5" id="KW-0812">Transmembrane</keyword>
<evidence type="ECO:0000256" key="4">
    <source>
        <dbReference type="ARBA" id="ARBA00023136"/>
    </source>
</evidence>
<dbReference type="Proteomes" id="UP000176800">
    <property type="component" value="Unassembled WGS sequence"/>
</dbReference>
<reference evidence="7 8" key="1">
    <citation type="journal article" date="2016" name="Nat. Commun.">
        <title>Thousands of microbial genomes shed light on interconnected biogeochemical processes in an aquifer system.</title>
        <authorList>
            <person name="Anantharaman K."/>
            <person name="Brown C.T."/>
            <person name="Hug L.A."/>
            <person name="Sharon I."/>
            <person name="Castelle C.J."/>
            <person name="Probst A.J."/>
            <person name="Thomas B.C."/>
            <person name="Singh A."/>
            <person name="Wilkins M.J."/>
            <person name="Karaoz U."/>
            <person name="Brodie E.L."/>
            <person name="Williams K.H."/>
            <person name="Hubbard S.S."/>
            <person name="Banfield J.F."/>
        </authorList>
    </citation>
    <scope>NUCLEOTIDE SEQUENCE [LARGE SCALE GENOMIC DNA]</scope>
</reference>
<accession>A0A1G2U1F4</accession>
<dbReference type="PANTHER" id="PTHR10846:SF8">
    <property type="entry name" value="INNER MEMBRANE PROTEIN YRBG"/>
    <property type="match status" value="1"/>
</dbReference>
<feature type="transmembrane region" description="Helical" evidence="5">
    <location>
        <begin position="305"/>
        <end position="321"/>
    </location>
</feature>
<feature type="transmembrane region" description="Helical" evidence="5">
    <location>
        <begin position="277"/>
        <end position="293"/>
    </location>
</feature>
<feature type="transmembrane region" description="Helical" evidence="5">
    <location>
        <begin position="105"/>
        <end position="125"/>
    </location>
</feature>
<feature type="transmembrane region" description="Helical" evidence="5">
    <location>
        <begin position="131"/>
        <end position="149"/>
    </location>
</feature>
<dbReference type="GO" id="GO:0005886">
    <property type="term" value="C:plasma membrane"/>
    <property type="evidence" value="ECO:0007669"/>
    <property type="project" value="TreeGrafter"/>
</dbReference>
<name>A0A1G2U1F4_9BACT</name>
<sequence>MEWFSLSLVFLISLLILHRAGEQIVKSLERLSRIMGVSKFTISFFVMAIAASLPNLFIGITSAIQGIPELSLGDILGSNIIDLTLGISLAILFTRGNILSTQKKLIQTSAIFTLAAAVLPLFLIHDGLLDSGDGVVLIAFFLIYIYWLISKRKHHPETHPPEEDAKVISTIKFTLVDMAKILVGVALLFFAAQGVVWSVIQMAQLAQLPIIFIGMVLVGLASSLPEIYFAVVSARRGETDMILGNLMGSVIIPTSVVLGIVAIIHPISVTNIPLIDISRIFIVAIAVLFYFFARSQKQITKKESWILLALYLIFVLVVFGNN</sequence>
<comment type="caution">
    <text evidence="7">The sequence shown here is derived from an EMBL/GenBank/DDBJ whole genome shotgun (WGS) entry which is preliminary data.</text>
</comment>
<evidence type="ECO:0000256" key="1">
    <source>
        <dbReference type="ARBA" id="ARBA00004141"/>
    </source>
</evidence>
<feature type="domain" description="Sodium/calcium exchanger membrane region" evidence="6">
    <location>
        <begin position="8"/>
        <end position="149"/>
    </location>
</feature>
<dbReference type="InterPro" id="IPR004837">
    <property type="entry name" value="NaCa_Exmemb"/>
</dbReference>
<feature type="transmembrane region" description="Helical" evidence="5">
    <location>
        <begin position="206"/>
        <end position="231"/>
    </location>
</feature>
<proteinExistence type="predicted"/>
<dbReference type="Gene3D" id="1.20.1420.30">
    <property type="entry name" value="NCX, central ion-binding region"/>
    <property type="match status" value="1"/>
</dbReference>
<feature type="domain" description="Sodium/calcium exchanger membrane region" evidence="6">
    <location>
        <begin position="181"/>
        <end position="319"/>
    </location>
</feature>
<dbReference type="InterPro" id="IPR004481">
    <property type="entry name" value="K/Na/Ca-exchanger"/>
</dbReference>